<gene>
    <name evidence="9" type="ORF">PGLA2088_LOCUS45346</name>
</gene>
<evidence type="ECO:0000256" key="4">
    <source>
        <dbReference type="ARBA" id="ARBA00022723"/>
    </source>
</evidence>
<evidence type="ECO:0000256" key="7">
    <source>
        <dbReference type="ARBA" id="ARBA00048348"/>
    </source>
</evidence>
<reference evidence="9" key="1">
    <citation type="submission" date="2021-02" db="EMBL/GenBank/DDBJ databases">
        <authorList>
            <person name="Dougan E. K."/>
            <person name="Rhodes N."/>
            <person name="Thang M."/>
            <person name="Chan C."/>
        </authorList>
    </citation>
    <scope>NUCLEOTIDE SEQUENCE</scope>
</reference>
<protein>
    <recommendedName>
        <fullName evidence="3">carbonic anhydrase</fullName>
        <ecNumber evidence="3">4.2.1.1</ecNumber>
    </recommendedName>
</protein>
<dbReference type="Pfam" id="PF00484">
    <property type="entry name" value="Pro_CA"/>
    <property type="match status" value="5"/>
</dbReference>
<feature type="region of interest" description="Disordered" evidence="8">
    <location>
        <begin position="1505"/>
        <end position="1529"/>
    </location>
</feature>
<evidence type="ECO:0000256" key="3">
    <source>
        <dbReference type="ARBA" id="ARBA00012925"/>
    </source>
</evidence>
<comment type="caution">
    <text evidence="9">The sequence shown here is derived from an EMBL/GenBank/DDBJ whole genome shotgun (WGS) entry which is preliminary data.</text>
</comment>
<dbReference type="Gene3D" id="3.40.1050.10">
    <property type="entry name" value="Carbonic anhydrase"/>
    <property type="match status" value="6"/>
</dbReference>
<sequence>MASYQNTGLPTAASMVVMPAMSDASQEDPSEGFGPSKLGVRTTVDEPLSASQAIEVLQAGNRRFVQGDVKAGGLGPDMRRALASHGQRPVATVIGCADSRCPVEQLFDARPGDLFVLRNAGNTCTHAEGSMVGSVEYSVAILETKMILVLGHTGCGAIMGATKLFLERSTQKYIEMTCRKDAQESTDQSTEASESAQPPQPGCCKKKSTLLGLLDALVPVAEQACVELEGGSTEEIAAHAVKVNVWRTINFLLSYSLIIREKVASGEVELQGAVYNMNSGAVEFLGKSPKQEKLLNHDGHVVPSMGGLARQAAQAASVFHFFECCAVQRVVLSQDGTGQDIKWPQMKEDIWASSPSASAFPLFPAMAYYQNAGLPTAASMVVTPAMCDVSQEDPGEGFGPSKLGVRTTVDEPLSASQAIEVLQAGNRRFVQGDVKAGGLGPDMRRALASHGQRPVATVIGCADSRCPVEQLFDARPGDLFVLRTAGNTCTHAEGSMVGSVEYSVAILETKMILVLGHTGCGAIMGATKLFLERSTQKYIEMTCRKDAQESTDQSTEASEFEQPPQPGCCKKKCTLLGLLDALVPVAEQACVELEGGSTEEIAAHAVKVNVWRTINFLLSYSLIIREKVASGEVELQGAVYNMNSGAVEFLGKSPKQEKLLNHDGHVVPSMGGLARQASNPSASAFPFFPAMAYYQNTGLPTAASKVVTPAMTDVSQEDPSEGFGPSKLGVRTTVDEPLSASQAIEVLQAGNRRFVQGDVKAGGLGPDMRRALASHGQRPVATVIGCADSRCPVEHLFDARPGDLFVLRNAGNTCTHAEGSMVGSVEYSVAILETKMILVLGHTGCGAIMGATKLFLERSTQKYIEMTCRKDAQESTDQSTEASESEQPPQPGCCKKKSTLLGLLDALVPVVEQACVELEGGSTDEIAAHAVKVNVWRTINFLLSYSLIIREKVASGEVELQGAVYNMSSGAVEFLGKSPKQEKLLNHDGHVVPSMGGLARQMPGWYWSGHQVAADEKEDIWSPVMLPALRAENQKASSPSASAFPFFPAMAYYQNTGLPTAASMVVTPAMSDVSQEDPSEGFGPSKLGVRTTVDEPLSASQAIEVLQAGNRRFVQGDVKAGGLGPDMRRALASHGQRFWSTQKYIEMTCRKDAQESTDQSTEASEFEQPPQPGCCKKKCTLLGLLDALVPVAEQACVELEGGSTEEIAAHAVKVNVWRTINFLLSYSLIIREKVASGEVELQGAVYNMSSGAVEFLGKSPKQAQLLNYDGHVVPSMGGLARQAAQAASVFHFFECCAVQRVVLRWYWSGHQVAADEKEDIWASSPSASAFPFFPAMAYYQNTGLPTAASMVVTPAMSDASQEDPSEGFGPSRLGVRTTVDEPLSASQAIEVLQAGNRRFVQGDVKAGGLGPDMRRALASHGQRPVATVIGCADSRCPVEQLFDARPGDLFVLRNAGNTCTHAEGSMVGSVEYSVAILETKMILVLGHTGCGAIMGATKLFLERSAQKDAQESTDQSTEASESEQPPQPGCCKKKSTLLGLLDALVPVAEQACVELEGGSTEEIAAHAVKVNVWRTINFLLSYSLIIREKVASGKVELQGAVYNMSSGAVEFLGKSPKQEKLLNHDGHVVPSMGGLARQAAQAASVFHLFECCAVQRVVLSQDGIGQDIKWPQMRRRSIMRHCLRRKSGGVLRASSPSASAFPFFPAMAYYQNTGLPTAASMVVMPAMSDVSQEDPSEGFGPSKLGVRTTVDEPLSASQAIEVLQAGSRRFVQGDVKAGGLGPDMRRALASHGQRPVATVIGCAASRCPVEQLFDARPGDLFVLRNAGNTCTHAEGSMVGSVEYSVAILETKMILVLGHTGCGAIMGATTLFLERSTQKYIEMTCRKDAQESTACVELEGGSTEEIAAHAVKVNVWRTINFLLGYSLIIREKVASGEVELQGAVYNMSSGAVEFLGKSPKQAQLLNYDGHVVPSMGGLARHLS</sequence>
<evidence type="ECO:0000256" key="5">
    <source>
        <dbReference type="ARBA" id="ARBA00022833"/>
    </source>
</evidence>
<dbReference type="EC" id="4.2.1.1" evidence="3"/>
<proteinExistence type="inferred from homology"/>
<comment type="cofactor">
    <cofactor evidence="1">
        <name>Zn(2+)</name>
        <dbReference type="ChEBI" id="CHEBI:29105"/>
    </cofactor>
</comment>
<evidence type="ECO:0000313" key="10">
    <source>
        <dbReference type="Proteomes" id="UP000626109"/>
    </source>
</evidence>
<dbReference type="SUPFAM" id="SSF53056">
    <property type="entry name" value="beta-carbonic anhydrase, cab"/>
    <property type="match status" value="6"/>
</dbReference>
<organism evidence="9 10">
    <name type="scientific">Polarella glacialis</name>
    <name type="common">Dinoflagellate</name>
    <dbReference type="NCBI Taxonomy" id="89957"/>
    <lineage>
        <taxon>Eukaryota</taxon>
        <taxon>Sar</taxon>
        <taxon>Alveolata</taxon>
        <taxon>Dinophyceae</taxon>
        <taxon>Suessiales</taxon>
        <taxon>Suessiaceae</taxon>
        <taxon>Polarella</taxon>
    </lineage>
</organism>
<name>A0A813LJR7_POLGL</name>
<feature type="region of interest" description="Disordered" evidence="8">
    <location>
        <begin position="1151"/>
        <end position="1171"/>
    </location>
</feature>
<dbReference type="InterPro" id="IPR036874">
    <property type="entry name" value="Carbonic_anhydrase_sf"/>
</dbReference>
<dbReference type="PANTHER" id="PTHR11002:SF76">
    <property type="entry name" value="CARBONIC ANHYDRASE"/>
    <property type="match status" value="1"/>
</dbReference>
<accession>A0A813LJR7</accession>
<evidence type="ECO:0000256" key="6">
    <source>
        <dbReference type="ARBA" id="ARBA00023239"/>
    </source>
</evidence>
<dbReference type="Proteomes" id="UP000626109">
    <property type="component" value="Unassembled WGS sequence"/>
</dbReference>
<evidence type="ECO:0000313" key="9">
    <source>
        <dbReference type="EMBL" id="CAE8729214.1"/>
    </source>
</evidence>
<keyword evidence="5" id="KW-0862">Zinc</keyword>
<dbReference type="EMBL" id="CAJNNW010035678">
    <property type="protein sequence ID" value="CAE8729214.1"/>
    <property type="molecule type" value="Genomic_DNA"/>
</dbReference>
<dbReference type="PANTHER" id="PTHR11002">
    <property type="entry name" value="CARBONIC ANHYDRASE"/>
    <property type="match status" value="1"/>
</dbReference>
<evidence type="ECO:0000256" key="1">
    <source>
        <dbReference type="ARBA" id="ARBA00001947"/>
    </source>
</evidence>
<keyword evidence="6" id="KW-0456">Lyase</keyword>
<dbReference type="InterPro" id="IPR001765">
    <property type="entry name" value="Carbonic_anhydrase"/>
</dbReference>
<evidence type="ECO:0000256" key="2">
    <source>
        <dbReference type="ARBA" id="ARBA00006217"/>
    </source>
</evidence>
<dbReference type="SMART" id="SM00947">
    <property type="entry name" value="Pro_CA"/>
    <property type="match status" value="5"/>
</dbReference>
<comment type="similarity">
    <text evidence="2">Belongs to the beta-class carbonic anhydrase family.</text>
</comment>
<feature type="compositionally biased region" description="Polar residues" evidence="8">
    <location>
        <begin position="1512"/>
        <end position="1524"/>
    </location>
</feature>
<dbReference type="GO" id="GO:0008270">
    <property type="term" value="F:zinc ion binding"/>
    <property type="evidence" value="ECO:0007669"/>
    <property type="project" value="InterPro"/>
</dbReference>
<comment type="catalytic activity">
    <reaction evidence="7">
        <text>hydrogencarbonate + H(+) = CO2 + H2O</text>
        <dbReference type="Rhea" id="RHEA:10748"/>
        <dbReference type="ChEBI" id="CHEBI:15377"/>
        <dbReference type="ChEBI" id="CHEBI:15378"/>
        <dbReference type="ChEBI" id="CHEBI:16526"/>
        <dbReference type="ChEBI" id="CHEBI:17544"/>
        <dbReference type="EC" id="4.2.1.1"/>
    </reaction>
</comment>
<dbReference type="GO" id="GO:0004089">
    <property type="term" value="F:carbonate dehydratase activity"/>
    <property type="evidence" value="ECO:0007669"/>
    <property type="project" value="UniProtKB-EC"/>
</dbReference>
<keyword evidence="4" id="KW-0479">Metal-binding</keyword>
<evidence type="ECO:0000256" key="8">
    <source>
        <dbReference type="SAM" id="MobiDB-lite"/>
    </source>
</evidence>